<comment type="caution">
    <text evidence="5">The sequence shown here is derived from an EMBL/GenBank/DDBJ whole genome shotgun (WGS) entry which is preliminary data.</text>
</comment>
<evidence type="ECO:0000256" key="2">
    <source>
        <dbReference type="ARBA" id="ARBA00022729"/>
    </source>
</evidence>
<feature type="chain" id="PRO_5027753476" evidence="3">
    <location>
        <begin position="23"/>
        <end position="417"/>
    </location>
</feature>
<dbReference type="SUPFAM" id="SSF53822">
    <property type="entry name" value="Periplasmic binding protein-like I"/>
    <property type="match status" value="1"/>
</dbReference>
<dbReference type="CDD" id="cd06338">
    <property type="entry name" value="PBP1_ABC_ligand_binding-like"/>
    <property type="match status" value="1"/>
</dbReference>
<keyword evidence="2 3" id="KW-0732">Signal</keyword>
<dbReference type="InterPro" id="IPR051010">
    <property type="entry name" value="BCAA_transport"/>
</dbReference>
<dbReference type="Proteomes" id="UP000886400">
    <property type="component" value="Unassembled WGS sequence"/>
</dbReference>
<evidence type="ECO:0000259" key="4">
    <source>
        <dbReference type="Pfam" id="PF13458"/>
    </source>
</evidence>
<proteinExistence type="inferred from homology"/>
<evidence type="ECO:0000256" key="3">
    <source>
        <dbReference type="SAM" id="SignalP"/>
    </source>
</evidence>
<dbReference type="AlphaFoldDB" id="A0A7C6E8E2"/>
<comment type="similarity">
    <text evidence="1">Belongs to the leucine-binding protein family.</text>
</comment>
<dbReference type="InterPro" id="IPR028081">
    <property type="entry name" value="Leu-bd"/>
</dbReference>
<accession>A0A7C6E8E2</accession>
<name>A0A7C6E8E2_DESAE</name>
<sequence length="417" mass="46429">MKKLLVFLMVVAFAMLTTKAFAKDKILIGFTTSLTGKLNAESKAQLQGLQMWANNVNKNGGIYVKSIGKKLPVSLKYYDDESNKERVQQLYVRLINNDKVDFLISPYSSDLTATAAIIAQQYGKIMISTGAAADDIFTKGFSVVYQMYTPASRYLTGALDMLKKHDPKAKKVAIIYEQSEFAKAVCDAAKAYAQKNGFNVVMFEAYTPNTTDFSAFLNKMSLLKPDALIGGGHFADGETLAKQVYEQKIPLKLISLIVAPAVPKFTEIGEAALYVTAPSQWEPEVTYSQENAKKLGLPYYGPSVKWFTDTYKNTYHQEPGYHAAGGFASGLVIQKAIEETGTLDSNKIKQALDRMNIMTFYGQIKFAQGKYHGLQIGHEMVYLQWLKSDNKLVKEIVWPLSAANAKLVFPYSTKFKK</sequence>
<gene>
    <name evidence="5" type="ORF">ENM99_02995</name>
</gene>
<feature type="domain" description="Leucine-binding protein" evidence="4">
    <location>
        <begin position="26"/>
        <end position="373"/>
    </location>
</feature>
<dbReference type="InterPro" id="IPR028082">
    <property type="entry name" value="Peripla_BP_I"/>
</dbReference>
<protein>
    <submittedName>
        <fullName evidence="5">Branched-chain amino acid ABC transporter substrate-binding protein</fullName>
    </submittedName>
</protein>
<reference evidence="5" key="1">
    <citation type="journal article" date="2020" name="mSystems">
        <title>Genome- and Community-Level Interaction Insights into Carbon Utilization and Element Cycling Functions of Hydrothermarchaeota in Hydrothermal Sediment.</title>
        <authorList>
            <person name="Zhou Z."/>
            <person name="Liu Y."/>
            <person name="Xu W."/>
            <person name="Pan J."/>
            <person name="Luo Z.H."/>
            <person name="Li M."/>
        </authorList>
    </citation>
    <scope>NUCLEOTIDE SEQUENCE [LARGE SCALE GENOMIC DNA]</scope>
    <source>
        <strain evidence="5">SpSt-1135</strain>
    </source>
</reference>
<dbReference type="Gene3D" id="3.40.50.2300">
    <property type="match status" value="2"/>
</dbReference>
<dbReference type="Pfam" id="PF13458">
    <property type="entry name" value="Peripla_BP_6"/>
    <property type="match status" value="1"/>
</dbReference>
<dbReference type="EMBL" id="DRZX01000143">
    <property type="protein sequence ID" value="HHS48810.1"/>
    <property type="molecule type" value="Genomic_DNA"/>
</dbReference>
<dbReference type="PANTHER" id="PTHR30483">
    <property type="entry name" value="LEUCINE-SPECIFIC-BINDING PROTEIN"/>
    <property type="match status" value="1"/>
</dbReference>
<organism evidence="5">
    <name type="scientific">Desulfurella acetivorans</name>
    <dbReference type="NCBI Taxonomy" id="33002"/>
    <lineage>
        <taxon>Bacteria</taxon>
        <taxon>Pseudomonadati</taxon>
        <taxon>Campylobacterota</taxon>
        <taxon>Desulfurellia</taxon>
        <taxon>Desulfurellales</taxon>
        <taxon>Desulfurellaceae</taxon>
        <taxon>Desulfurella</taxon>
    </lineage>
</organism>
<dbReference type="PANTHER" id="PTHR30483:SF37">
    <property type="entry name" value="ABC TRANSPORTER SUBSTRATE-BINDING PROTEIN"/>
    <property type="match status" value="1"/>
</dbReference>
<evidence type="ECO:0000256" key="1">
    <source>
        <dbReference type="ARBA" id="ARBA00010062"/>
    </source>
</evidence>
<evidence type="ECO:0000313" key="5">
    <source>
        <dbReference type="EMBL" id="HHS48810.1"/>
    </source>
</evidence>
<feature type="signal peptide" evidence="3">
    <location>
        <begin position="1"/>
        <end position="22"/>
    </location>
</feature>